<keyword evidence="7" id="KW-0808">Transferase</keyword>
<evidence type="ECO:0000256" key="9">
    <source>
        <dbReference type="ARBA" id="ARBA00022737"/>
    </source>
</evidence>
<evidence type="ECO:0000256" key="11">
    <source>
        <dbReference type="ARBA" id="ARBA00022824"/>
    </source>
</evidence>
<feature type="repeat" description="TPR" evidence="16">
    <location>
        <begin position="536"/>
        <end position="569"/>
    </location>
</feature>
<gene>
    <name evidence="19" type="ORF">CBOVIS_LOCUS569</name>
</gene>
<proteinExistence type="inferred from homology"/>
<feature type="repeat" description="TPR" evidence="16">
    <location>
        <begin position="574"/>
        <end position="607"/>
    </location>
</feature>
<dbReference type="Pfam" id="PF00515">
    <property type="entry name" value="TPR_1"/>
    <property type="match status" value="1"/>
</dbReference>
<dbReference type="Proteomes" id="UP000494206">
    <property type="component" value="Unassembled WGS sequence"/>
</dbReference>
<dbReference type="EMBL" id="CADEPM010000001">
    <property type="protein sequence ID" value="CAB3397102.1"/>
    <property type="molecule type" value="Genomic_DNA"/>
</dbReference>
<evidence type="ECO:0000256" key="7">
    <source>
        <dbReference type="ARBA" id="ARBA00022679"/>
    </source>
</evidence>
<dbReference type="SMART" id="SM00386">
    <property type="entry name" value="HAT"/>
    <property type="match status" value="5"/>
</dbReference>
<dbReference type="Gene3D" id="1.25.40.10">
    <property type="entry name" value="Tetratricopeptide repeat domain"/>
    <property type="match status" value="3"/>
</dbReference>
<dbReference type="PANTHER" id="PTHR44216">
    <property type="entry name" value="PROTEIN O-MANNOSYL-TRANSFERASE TMTC2"/>
    <property type="match status" value="1"/>
</dbReference>
<dbReference type="InterPro" id="IPR013618">
    <property type="entry name" value="TMTC_DUF1736"/>
</dbReference>
<evidence type="ECO:0000256" key="15">
    <source>
        <dbReference type="ARBA" id="ARBA00045102"/>
    </source>
</evidence>
<evidence type="ECO:0000259" key="18">
    <source>
        <dbReference type="Pfam" id="PF08409"/>
    </source>
</evidence>
<sequence length="764" mass="86750">MMIPHELPTGPTQYYILAAIAFFTYSTSLDSEFVYDDRPAILNNEDVTGHTSWLTMAIDNDFWGNPIRLKGSHKSYRPLITATFRIQHNLHGFRAPLFHLLNVILHTANSCMVLKLSTSLIPNESFSFLSSVLFAVHPINTEATCSIVGRADLLATCFVLIAVLLYKQCQAVGRSILIAVLAVLSKETGIVLLPLLILYDLLLISNTKTVQRIQKMIGALIIIAYIRMAVNNFEQPSFSRADNPTSMEPSFLVRSMTFIYLPVFHLMLMVFPKNLCFDWSMDAIEPIRSFYDPRFLKSILFYYSLTNIAVKFLKETIKKPKKIGIPQKTLFLLGFMCLPHVLSSNLIAYVGFVAAERILYLPAIAYSLLIGLIASLLFRKRREKWVCGMFMVIIGIHFLRTMQRVNDWKTEESLFKSAIHINPAKAHANLGHVYSSLNNFEKAKFHYESALKHRPTLSDTWYNLGVLLSKNDSNEAAKCYLNALKYRKNFATAHLNLALVLWEKGRIEDAMSHLDQCINDPGTNVKSFKNHARIRAICALNQGRFLQKLDRFREAVHVLKKALQIAPASFEHTSSVFNSIGQCYTGIGQTKLAEDYYESALRANPLYVNSYLTMANLRILQNKSDEAAELLTKALDIAPDSIAVLQNIARMEHKNGHYNQSRLYYTKILDLDPNNREALQGFANLLRESGAPLQAETFYRKLAQLVPNSAEAQANYGAMLHSNRKYDLALQAYNQALKLNPTDRIVIENRLKLLNIMKRNGYHL</sequence>
<dbReference type="PANTHER" id="PTHR44216:SF3">
    <property type="entry name" value="PROTEIN O-MANNOSYL-TRANSFERASE TMTC2"/>
    <property type="match status" value="1"/>
</dbReference>
<feature type="transmembrane region" description="Helical" evidence="17">
    <location>
        <begin position="358"/>
        <end position="378"/>
    </location>
</feature>
<feature type="domain" description="DUF1736" evidence="18">
    <location>
        <begin position="233"/>
        <end position="305"/>
    </location>
</feature>
<dbReference type="Pfam" id="PF08409">
    <property type="entry name" value="TMTC_DUF1736"/>
    <property type="match status" value="1"/>
</dbReference>
<evidence type="ECO:0000256" key="1">
    <source>
        <dbReference type="ARBA" id="ARBA00003582"/>
    </source>
</evidence>
<dbReference type="InterPro" id="IPR019734">
    <property type="entry name" value="TPR_rpt"/>
</dbReference>
<feature type="repeat" description="TPR" evidence="16">
    <location>
        <begin position="642"/>
        <end position="675"/>
    </location>
</feature>
<evidence type="ECO:0000256" key="13">
    <source>
        <dbReference type="ARBA" id="ARBA00023136"/>
    </source>
</evidence>
<name>A0A8S1E5M3_9PELO</name>
<evidence type="ECO:0000256" key="16">
    <source>
        <dbReference type="PROSITE-ProRule" id="PRU00339"/>
    </source>
</evidence>
<comment type="similarity">
    <text evidence="5">Belongs to the TMTC family.</text>
</comment>
<dbReference type="OrthoDB" id="1658288at2759"/>
<evidence type="ECO:0000256" key="12">
    <source>
        <dbReference type="ARBA" id="ARBA00022989"/>
    </source>
</evidence>
<dbReference type="Pfam" id="PF13414">
    <property type="entry name" value="TPR_11"/>
    <property type="match status" value="1"/>
</dbReference>
<feature type="transmembrane region" description="Helical" evidence="17">
    <location>
        <begin position="385"/>
        <end position="402"/>
    </location>
</feature>
<evidence type="ECO:0000256" key="2">
    <source>
        <dbReference type="ARBA" id="ARBA00004141"/>
    </source>
</evidence>
<feature type="transmembrane region" description="Helical" evidence="17">
    <location>
        <begin position="291"/>
        <end position="310"/>
    </location>
</feature>
<dbReference type="GO" id="GO:0005789">
    <property type="term" value="C:endoplasmic reticulum membrane"/>
    <property type="evidence" value="ECO:0007669"/>
    <property type="project" value="TreeGrafter"/>
</dbReference>
<comment type="caution">
    <text evidence="19">The sequence shown here is derived from an EMBL/GenBank/DDBJ whole genome shotgun (WGS) entry which is preliminary data.</text>
</comment>
<dbReference type="Pfam" id="PF13181">
    <property type="entry name" value="TPR_8"/>
    <property type="match status" value="2"/>
</dbReference>
<dbReference type="GO" id="GO:0006396">
    <property type="term" value="P:RNA processing"/>
    <property type="evidence" value="ECO:0007669"/>
    <property type="project" value="InterPro"/>
</dbReference>
<feature type="transmembrane region" description="Helical" evidence="17">
    <location>
        <begin position="330"/>
        <end position="352"/>
    </location>
</feature>
<keyword evidence="9" id="KW-0677">Repeat</keyword>
<protein>
    <recommendedName>
        <fullName evidence="6">dolichyl-phosphate-mannose--protein mannosyltransferase</fullName>
        <ecNumber evidence="6">2.4.1.109</ecNumber>
    </recommendedName>
</protein>
<evidence type="ECO:0000256" key="3">
    <source>
        <dbReference type="ARBA" id="ARBA00004240"/>
    </source>
</evidence>
<reference evidence="19 20" key="1">
    <citation type="submission" date="2020-04" db="EMBL/GenBank/DDBJ databases">
        <authorList>
            <person name="Laetsch R D."/>
            <person name="Stevens L."/>
            <person name="Kumar S."/>
            <person name="Blaxter L. M."/>
        </authorList>
    </citation>
    <scope>NUCLEOTIDE SEQUENCE [LARGE SCALE GENOMIC DNA]</scope>
</reference>
<dbReference type="InterPro" id="IPR011990">
    <property type="entry name" value="TPR-like_helical_dom_sf"/>
</dbReference>
<evidence type="ECO:0000313" key="20">
    <source>
        <dbReference type="Proteomes" id="UP000494206"/>
    </source>
</evidence>
<dbReference type="GO" id="GO:0004169">
    <property type="term" value="F:dolichyl-phosphate-mannose-protein mannosyltransferase activity"/>
    <property type="evidence" value="ECO:0007669"/>
    <property type="project" value="UniProtKB-EC"/>
</dbReference>
<keyword evidence="10 16" id="KW-0802">TPR repeat</keyword>
<comment type="catalytic activity">
    <reaction evidence="15">
        <text>a di-trans,poly-cis-dolichyl beta-D-mannosyl phosphate + L-seryl-[protein] = 3-O-(alpha-D-mannosyl)-L-seryl-[protein] + a di-trans,poly-cis-dolichyl phosphate + H(+)</text>
        <dbReference type="Rhea" id="RHEA:17377"/>
        <dbReference type="Rhea" id="RHEA-COMP:9863"/>
        <dbReference type="Rhea" id="RHEA-COMP:13546"/>
        <dbReference type="Rhea" id="RHEA-COMP:19498"/>
        <dbReference type="Rhea" id="RHEA-COMP:19501"/>
        <dbReference type="ChEBI" id="CHEBI:15378"/>
        <dbReference type="ChEBI" id="CHEBI:29999"/>
        <dbReference type="ChEBI" id="CHEBI:57683"/>
        <dbReference type="ChEBI" id="CHEBI:58211"/>
        <dbReference type="ChEBI" id="CHEBI:137321"/>
        <dbReference type="EC" id="2.4.1.109"/>
    </reaction>
</comment>
<accession>A0A8S1E5M3</accession>
<dbReference type="InterPro" id="IPR052384">
    <property type="entry name" value="TMTC_O-mannosyltransferase"/>
</dbReference>
<keyword evidence="13 17" id="KW-0472">Membrane</keyword>
<dbReference type="InterPro" id="IPR003107">
    <property type="entry name" value="HAT"/>
</dbReference>
<comment type="pathway">
    <text evidence="4">Protein modification; protein glycosylation.</text>
</comment>
<evidence type="ECO:0000256" key="6">
    <source>
        <dbReference type="ARBA" id="ARBA00012839"/>
    </source>
</evidence>
<comment type="function">
    <text evidence="1">Transfers mannosyl residues to the hydroxyl group of serine or threonine residues.</text>
</comment>
<evidence type="ECO:0000256" key="8">
    <source>
        <dbReference type="ARBA" id="ARBA00022692"/>
    </source>
</evidence>
<keyword evidence="20" id="KW-1185">Reference proteome</keyword>
<dbReference type="Pfam" id="PF13424">
    <property type="entry name" value="TPR_12"/>
    <property type="match status" value="1"/>
</dbReference>
<dbReference type="Pfam" id="PF13432">
    <property type="entry name" value="TPR_16"/>
    <property type="match status" value="1"/>
</dbReference>
<evidence type="ECO:0000256" key="10">
    <source>
        <dbReference type="ARBA" id="ARBA00022803"/>
    </source>
</evidence>
<dbReference type="SMART" id="SM00028">
    <property type="entry name" value="TPR"/>
    <property type="match status" value="9"/>
</dbReference>
<keyword evidence="8 17" id="KW-0812">Transmembrane</keyword>
<evidence type="ECO:0000256" key="5">
    <source>
        <dbReference type="ARBA" id="ARBA00007882"/>
    </source>
</evidence>
<dbReference type="PROSITE" id="PS50293">
    <property type="entry name" value="TPR_REGION"/>
    <property type="match status" value="1"/>
</dbReference>
<dbReference type="SUPFAM" id="SSF48452">
    <property type="entry name" value="TPR-like"/>
    <property type="match status" value="2"/>
</dbReference>
<keyword evidence="11" id="KW-0256">Endoplasmic reticulum</keyword>
<dbReference type="PROSITE" id="PS50005">
    <property type="entry name" value="TPR"/>
    <property type="match status" value="6"/>
</dbReference>
<comment type="subcellular location">
    <subcellularLocation>
        <location evidence="3">Endoplasmic reticulum</location>
    </subcellularLocation>
    <subcellularLocation>
        <location evidence="2">Membrane</location>
        <topology evidence="2">Multi-pass membrane protein</topology>
    </subcellularLocation>
</comment>
<evidence type="ECO:0000256" key="14">
    <source>
        <dbReference type="ARBA" id="ARBA00045085"/>
    </source>
</evidence>
<evidence type="ECO:0000313" key="19">
    <source>
        <dbReference type="EMBL" id="CAB3397102.1"/>
    </source>
</evidence>
<keyword evidence="12 17" id="KW-1133">Transmembrane helix</keyword>
<dbReference type="AlphaFoldDB" id="A0A8S1E5M3"/>
<organism evidence="19 20">
    <name type="scientific">Caenorhabditis bovis</name>
    <dbReference type="NCBI Taxonomy" id="2654633"/>
    <lineage>
        <taxon>Eukaryota</taxon>
        <taxon>Metazoa</taxon>
        <taxon>Ecdysozoa</taxon>
        <taxon>Nematoda</taxon>
        <taxon>Chromadorea</taxon>
        <taxon>Rhabditida</taxon>
        <taxon>Rhabditina</taxon>
        <taxon>Rhabditomorpha</taxon>
        <taxon>Rhabditoidea</taxon>
        <taxon>Rhabditidae</taxon>
        <taxon>Peloderinae</taxon>
        <taxon>Caenorhabditis</taxon>
    </lineage>
</organism>
<feature type="repeat" description="TPR" evidence="16">
    <location>
        <begin position="608"/>
        <end position="641"/>
    </location>
</feature>
<evidence type="ECO:0000256" key="17">
    <source>
        <dbReference type="SAM" id="Phobius"/>
    </source>
</evidence>
<feature type="repeat" description="TPR" evidence="16">
    <location>
        <begin position="710"/>
        <end position="743"/>
    </location>
</feature>
<feature type="transmembrane region" description="Helical" evidence="17">
    <location>
        <begin position="251"/>
        <end position="271"/>
    </location>
</feature>
<feature type="transmembrane region" description="Helical" evidence="17">
    <location>
        <begin position="213"/>
        <end position="230"/>
    </location>
</feature>
<dbReference type="EC" id="2.4.1.109" evidence="6"/>
<comment type="catalytic activity">
    <reaction evidence="14">
        <text>a di-trans,poly-cis-dolichyl beta-D-mannosyl phosphate + L-threonyl-[protein] = 3-O-(alpha-D-mannosyl)-L-threonyl-[protein] + a di-trans,poly-cis-dolichyl phosphate + H(+)</text>
        <dbReference type="Rhea" id="RHEA:53396"/>
        <dbReference type="Rhea" id="RHEA-COMP:11060"/>
        <dbReference type="Rhea" id="RHEA-COMP:13547"/>
        <dbReference type="Rhea" id="RHEA-COMP:19498"/>
        <dbReference type="Rhea" id="RHEA-COMP:19501"/>
        <dbReference type="ChEBI" id="CHEBI:15378"/>
        <dbReference type="ChEBI" id="CHEBI:30013"/>
        <dbReference type="ChEBI" id="CHEBI:57683"/>
        <dbReference type="ChEBI" id="CHEBI:58211"/>
        <dbReference type="ChEBI" id="CHEBI:137323"/>
        <dbReference type="EC" id="2.4.1.109"/>
    </reaction>
</comment>
<feature type="transmembrane region" description="Helical" evidence="17">
    <location>
        <begin position="178"/>
        <end position="201"/>
    </location>
</feature>
<feature type="repeat" description="TPR" evidence="16">
    <location>
        <begin position="424"/>
        <end position="457"/>
    </location>
</feature>
<evidence type="ECO:0000256" key="4">
    <source>
        <dbReference type="ARBA" id="ARBA00004922"/>
    </source>
</evidence>